<keyword evidence="6" id="KW-0769">Symport</keyword>
<dbReference type="PROSITE" id="PS00217">
    <property type="entry name" value="SUGAR_TRANSPORT_2"/>
    <property type="match status" value="1"/>
</dbReference>
<feature type="transmembrane region" description="Helical" evidence="10">
    <location>
        <begin position="285"/>
        <end position="305"/>
    </location>
</feature>
<accession>A0ABQ6N7G0</accession>
<dbReference type="Gene3D" id="1.20.1250.20">
    <property type="entry name" value="MFS general substrate transporter like domains"/>
    <property type="match status" value="2"/>
</dbReference>
<dbReference type="SUPFAM" id="SSF103473">
    <property type="entry name" value="MFS general substrate transporter"/>
    <property type="match status" value="1"/>
</dbReference>
<evidence type="ECO:0000256" key="9">
    <source>
        <dbReference type="SAM" id="MobiDB-lite"/>
    </source>
</evidence>
<sequence length="479" mass="51046">MPSLSSLSASLPSLRTLAALSGNMLEWYDFALFGSLSDVISANFFPEQGGHSALVETFVIFGLAFMARPLGGLLIGKLGDKVGRKVALETSIFLMAVPTFVMGCLPGYAQIGWWSVVLLTFTRLLQGMSVGGQLMTSAVFQIESEPDRSRWGEVGAWVMATANLGSLLGGVVSSILRNTLTEEQLSSWGWRVPFLSGILVGGSGIYLRKFEEEAEEEDGGGEGEAARREGEKADAPSPARVAFTKYRSEMLSIALVTGGWASAFYVGFIWMPIYMAALIEPPVPSAFAVSSTSMFFGVFVFFGAAGHLSDVYGRRPIMMAGSLGIALYSPIHLYLVSSTSSAVLSLFSNTLFGLILSCLGGPCNAFFVELVPREVRLTTLALGYNLAQPIAGGMSPAFATLLFDEGGPVMPCLVVVVFGMLSFVGVWIAEPSKEDVEKAKCLRGLRWGMVFGEVGREGGGRGLIEAGAKNSSAIEDNEL</sequence>
<dbReference type="PANTHER" id="PTHR43528:SF1">
    <property type="entry name" value="ALPHA-KETOGLUTARATE PERMEASE"/>
    <property type="match status" value="1"/>
</dbReference>
<evidence type="ECO:0000256" key="10">
    <source>
        <dbReference type="SAM" id="Phobius"/>
    </source>
</evidence>
<evidence type="ECO:0000256" key="1">
    <source>
        <dbReference type="ARBA" id="ARBA00004651"/>
    </source>
</evidence>
<feature type="transmembrane region" description="Helical" evidence="10">
    <location>
        <begin position="380"/>
        <end position="402"/>
    </location>
</feature>
<dbReference type="InterPro" id="IPR005829">
    <property type="entry name" value="Sugar_transporter_CS"/>
</dbReference>
<evidence type="ECO:0000256" key="4">
    <source>
        <dbReference type="ARBA" id="ARBA00022475"/>
    </source>
</evidence>
<feature type="transmembrane region" description="Helical" evidence="10">
    <location>
        <begin position="250"/>
        <end position="273"/>
    </location>
</feature>
<dbReference type="EMBL" id="BRYB01002268">
    <property type="protein sequence ID" value="GMI42182.1"/>
    <property type="molecule type" value="Genomic_DNA"/>
</dbReference>
<dbReference type="PANTHER" id="PTHR43528">
    <property type="entry name" value="ALPHA-KETOGLUTARATE PERMEASE"/>
    <property type="match status" value="1"/>
</dbReference>
<feature type="domain" description="Major facilitator superfamily (MFS) profile" evidence="11">
    <location>
        <begin position="15"/>
        <end position="434"/>
    </location>
</feature>
<feature type="region of interest" description="Disordered" evidence="9">
    <location>
        <begin position="213"/>
        <end position="236"/>
    </location>
</feature>
<feature type="compositionally biased region" description="Basic and acidic residues" evidence="9">
    <location>
        <begin position="224"/>
        <end position="234"/>
    </location>
</feature>
<evidence type="ECO:0000259" key="11">
    <source>
        <dbReference type="PROSITE" id="PS50850"/>
    </source>
</evidence>
<dbReference type="PROSITE" id="PS50850">
    <property type="entry name" value="MFS"/>
    <property type="match status" value="1"/>
</dbReference>
<comment type="caution">
    <text evidence="12">The sequence shown here is derived from an EMBL/GenBank/DDBJ whole genome shotgun (WGS) entry which is preliminary data.</text>
</comment>
<keyword evidence="13" id="KW-1185">Reference proteome</keyword>
<keyword evidence="3" id="KW-0813">Transport</keyword>
<feature type="transmembrane region" description="Helical" evidence="10">
    <location>
        <begin position="317"/>
        <end position="336"/>
    </location>
</feature>
<feature type="transmembrane region" description="Helical" evidence="10">
    <location>
        <begin position="342"/>
        <end position="368"/>
    </location>
</feature>
<evidence type="ECO:0000256" key="2">
    <source>
        <dbReference type="ARBA" id="ARBA00008240"/>
    </source>
</evidence>
<comment type="similarity">
    <text evidence="2">Belongs to the major facilitator superfamily. Metabolite:H+ Symporter (MHS) family (TC 2.A.1.6) family.</text>
</comment>
<dbReference type="Pfam" id="PF07690">
    <property type="entry name" value="MFS_1"/>
    <property type="match status" value="1"/>
</dbReference>
<evidence type="ECO:0000256" key="7">
    <source>
        <dbReference type="ARBA" id="ARBA00022989"/>
    </source>
</evidence>
<dbReference type="InterPro" id="IPR036259">
    <property type="entry name" value="MFS_trans_sf"/>
</dbReference>
<organism evidence="12 13">
    <name type="scientific">Tetraparma gracilis</name>
    <dbReference type="NCBI Taxonomy" id="2962635"/>
    <lineage>
        <taxon>Eukaryota</taxon>
        <taxon>Sar</taxon>
        <taxon>Stramenopiles</taxon>
        <taxon>Ochrophyta</taxon>
        <taxon>Bolidophyceae</taxon>
        <taxon>Parmales</taxon>
        <taxon>Triparmaceae</taxon>
        <taxon>Tetraparma</taxon>
    </lineage>
</organism>
<evidence type="ECO:0000256" key="6">
    <source>
        <dbReference type="ARBA" id="ARBA00022847"/>
    </source>
</evidence>
<comment type="subcellular location">
    <subcellularLocation>
        <location evidence="1">Cell membrane</location>
        <topology evidence="1">Multi-pass membrane protein</topology>
    </subcellularLocation>
</comment>
<evidence type="ECO:0000256" key="5">
    <source>
        <dbReference type="ARBA" id="ARBA00022692"/>
    </source>
</evidence>
<reference evidence="12 13" key="1">
    <citation type="journal article" date="2023" name="Commun. Biol.">
        <title>Genome analysis of Parmales, the sister group of diatoms, reveals the evolutionary specialization of diatoms from phago-mixotrophs to photoautotrophs.</title>
        <authorList>
            <person name="Ban H."/>
            <person name="Sato S."/>
            <person name="Yoshikawa S."/>
            <person name="Yamada K."/>
            <person name="Nakamura Y."/>
            <person name="Ichinomiya M."/>
            <person name="Sato N."/>
            <person name="Blanc-Mathieu R."/>
            <person name="Endo H."/>
            <person name="Kuwata A."/>
            <person name="Ogata H."/>
        </authorList>
    </citation>
    <scope>NUCLEOTIDE SEQUENCE [LARGE SCALE GENOMIC DNA]</scope>
</reference>
<evidence type="ECO:0000313" key="13">
    <source>
        <dbReference type="Proteomes" id="UP001165060"/>
    </source>
</evidence>
<keyword evidence="5 10" id="KW-0812">Transmembrane</keyword>
<gene>
    <name evidence="12" type="ORF">TeGR_g1773</name>
</gene>
<dbReference type="InterPro" id="IPR051084">
    <property type="entry name" value="H+-coupled_symporters"/>
</dbReference>
<dbReference type="InterPro" id="IPR020846">
    <property type="entry name" value="MFS_dom"/>
</dbReference>
<keyword evidence="7 10" id="KW-1133">Transmembrane helix</keyword>
<feature type="transmembrane region" description="Helical" evidence="10">
    <location>
        <begin position="87"/>
        <end position="109"/>
    </location>
</feature>
<evidence type="ECO:0000256" key="3">
    <source>
        <dbReference type="ARBA" id="ARBA00022448"/>
    </source>
</evidence>
<dbReference type="Pfam" id="PF00083">
    <property type="entry name" value="Sugar_tr"/>
    <property type="match status" value="1"/>
</dbReference>
<dbReference type="InterPro" id="IPR005828">
    <property type="entry name" value="MFS_sugar_transport-like"/>
</dbReference>
<proteinExistence type="inferred from homology"/>
<dbReference type="Proteomes" id="UP001165060">
    <property type="component" value="Unassembled WGS sequence"/>
</dbReference>
<feature type="transmembrane region" description="Helical" evidence="10">
    <location>
        <begin position="408"/>
        <end position="429"/>
    </location>
</feature>
<feature type="transmembrane region" description="Helical" evidence="10">
    <location>
        <begin position="53"/>
        <end position="75"/>
    </location>
</feature>
<dbReference type="InterPro" id="IPR011701">
    <property type="entry name" value="MFS"/>
</dbReference>
<protein>
    <recommendedName>
        <fullName evidence="11">Major facilitator superfamily (MFS) profile domain-containing protein</fullName>
    </recommendedName>
</protein>
<feature type="transmembrane region" description="Helical" evidence="10">
    <location>
        <begin position="154"/>
        <end position="176"/>
    </location>
</feature>
<evidence type="ECO:0000256" key="8">
    <source>
        <dbReference type="ARBA" id="ARBA00023136"/>
    </source>
</evidence>
<name>A0ABQ6N7G0_9STRA</name>
<evidence type="ECO:0000313" key="12">
    <source>
        <dbReference type="EMBL" id="GMI42182.1"/>
    </source>
</evidence>
<keyword evidence="8 10" id="KW-0472">Membrane</keyword>
<keyword evidence="4" id="KW-1003">Cell membrane</keyword>